<evidence type="ECO:0000259" key="6">
    <source>
        <dbReference type="PROSITE" id="PS51007"/>
    </source>
</evidence>
<dbReference type="GO" id="GO:0009055">
    <property type="term" value="F:electron transfer activity"/>
    <property type="evidence" value="ECO:0007669"/>
    <property type="project" value="InterPro"/>
</dbReference>
<feature type="domain" description="Cytochrome c" evidence="6">
    <location>
        <begin position="380"/>
        <end position="512"/>
    </location>
</feature>
<dbReference type="EMBL" id="ONZG01000001">
    <property type="protein sequence ID" value="SPJ26871.1"/>
    <property type="molecule type" value="Genomic_DNA"/>
</dbReference>
<dbReference type="Pfam" id="PF06537">
    <property type="entry name" value="DHOR"/>
    <property type="match status" value="1"/>
</dbReference>
<dbReference type="SUPFAM" id="SSF46626">
    <property type="entry name" value="Cytochrome c"/>
    <property type="match status" value="1"/>
</dbReference>
<dbReference type="GO" id="GO:0004130">
    <property type="term" value="F:cytochrome-c peroxidase activity"/>
    <property type="evidence" value="ECO:0007669"/>
    <property type="project" value="TreeGrafter"/>
</dbReference>
<gene>
    <name evidence="7" type="ORF">TRM7615_00340</name>
</gene>
<evidence type="ECO:0000256" key="3">
    <source>
        <dbReference type="ARBA" id="ARBA00023004"/>
    </source>
</evidence>
<dbReference type="InterPro" id="IPR009056">
    <property type="entry name" value="Cyt_c-like_dom"/>
</dbReference>
<feature type="signal peptide" evidence="5">
    <location>
        <begin position="1"/>
        <end position="29"/>
    </location>
</feature>
<reference evidence="8" key="1">
    <citation type="submission" date="2018-03" db="EMBL/GenBank/DDBJ databases">
        <authorList>
            <person name="Rodrigo-Torres L."/>
            <person name="Arahal R. D."/>
            <person name="Lucena T."/>
        </authorList>
    </citation>
    <scope>NUCLEOTIDE SEQUENCE [LARGE SCALE GENOMIC DNA]</scope>
    <source>
        <strain evidence="8">CECT 7615</strain>
    </source>
</reference>
<dbReference type="Gene3D" id="1.10.760.10">
    <property type="entry name" value="Cytochrome c-like domain"/>
    <property type="match status" value="1"/>
</dbReference>
<dbReference type="PIRSF" id="PIRSF028099">
    <property type="entry name" value="DUF1111"/>
    <property type="match status" value="1"/>
</dbReference>
<keyword evidence="3 4" id="KW-0408">Iron</keyword>
<dbReference type="InterPro" id="IPR010538">
    <property type="entry name" value="DHOR"/>
</dbReference>
<name>A0A2R8C362_9RHOB</name>
<keyword evidence="8" id="KW-1185">Reference proteome</keyword>
<evidence type="ECO:0000313" key="8">
    <source>
        <dbReference type="Proteomes" id="UP000244898"/>
    </source>
</evidence>
<dbReference type="OrthoDB" id="9805202at2"/>
<protein>
    <recommendedName>
        <fullName evidence="6">Cytochrome c domain-containing protein</fullName>
    </recommendedName>
</protein>
<organism evidence="7 8">
    <name type="scientific">Falsiruegeria mediterranea M17</name>
    <dbReference type="NCBI Taxonomy" id="1200281"/>
    <lineage>
        <taxon>Bacteria</taxon>
        <taxon>Pseudomonadati</taxon>
        <taxon>Pseudomonadota</taxon>
        <taxon>Alphaproteobacteria</taxon>
        <taxon>Rhodobacterales</taxon>
        <taxon>Roseobacteraceae</taxon>
        <taxon>Falsiruegeria</taxon>
    </lineage>
</organism>
<sequence>MPCSTQQKWTKASKSLIGVAVLAATPGLADIQSDPHLNTLPRTEEEVRRIQAVTAPALDFTAAERFEARPGGAASVSARADADAFSQPSGNMEFERELDFRLGNGLFKKLWVSSPSSTLASDGLGPLYNARSCQRCHVKDGRGHPPNGPEDKSVSMFLRISIPGGVAPDGILDYLATQPDPTYGQQLQDFSLPGHRAEYKLQVRYSEVPVELSGGEVVTLRKPDYTAANLGYGPLHPDAMLSPRVAPQMIGLGLLEAIPASDILAGVDEADADGDGISGRANVVWSAEFDQPMLGRFGLKAGSPTVNEQSSAAFSGDIGISTPLFPDPWGECTKAQAACRAAPHGDNDVRGHEIDLDAMNLVTFYSRNLAVPERRDEGDPKVLRGKQVFYDTGCIACHMPKFVTHRLTDQPEQSFQLIWPYSDLLLHDMGPGLADNRPEARATGSEWRTAPLWGFGLTEQVSGHTQFLHDGRARSLLEAILWHGGEAQAQRDAVVAMPKPDRDALVRFLESL</sequence>
<dbReference type="PROSITE" id="PS51007">
    <property type="entry name" value="CYTC"/>
    <property type="match status" value="1"/>
</dbReference>
<evidence type="ECO:0000256" key="5">
    <source>
        <dbReference type="SAM" id="SignalP"/>
    </source>
</evidence>
<evidence type="ECO:0000256" key="1">
    <source>
        <dbReference type="ARBA" id="ARBA00022617"/>
    </source>
</evidence>
<feature type="chain" id="PRO_5015302598" description="Cytochrome c domain-containing protein" evidence="5">
    <location>
        <begin position="30"/>
        <end position="512"/>
    </location>
</feature>
<evidence type="ECO:0000313" key="7">
    <source>
        <dbReference type="EMBL" id="SPJ26871.1"/>
    </source>
</evidence>
<dbReference type="Proteomes" id="UP000244898">
    <property type="component" value="Unassembled WGS sequence"/>
</dbReference>
<dbReference type="GO" id="GO:0020037">
    <property type="term" value="F:heme binding"/>
    <property type="evidence" value="ECO:0007669"/>
    <property type="project" value="InterPro"/>
</dbReference>
<keyword evidence="1 4" id="KW-0349">Heme</keyword>
<dbReference type="PANTHER" id="PTHR30600">
    <property type="entry name" value="CYTOCHROME C PEROXIDASE-RELATED"/>
    <property type="match status" value="1"/>
</dbReference>
<dbReference type="InterPro" id="IPR036909">
    <property type="entry name" value="Cyt_c-like_dom_sf"/>
</dbReference>
<evidence type="ECO:0000256" key="2">
    <source>
        <dbReference type="ARBA" id="ARBA00022723"/>
    </source>
</evidence>
<dbReference type="PANTHER" id="PTHR30600:SF4">
    <property type="entry name" value="CYTOCHROME C DOMAIN-CONTAINING PROTEIN"/>
    <property type="match status" value="1"/>
</dbReference>
<dbReference type="InterPro" id="IPR051395">
    <property type="entry name" value="Cytochrome_c_Peroxidase/MauG"/>
</dbReference>
<proteinExistence type="predicted"/>
<keyword evidence="5" id="KW-0732">Signal</keyword>
<accession>A0A2R8C362</accession>
<evidence type="ECO:0000256" key="4">
    <source>
        <dbReference type="PROSITE-ProRule" id="PRU00433"/>
    </source>
</evidence>
<dbReference type="GO" id="GO:0046872">
    <property type="term" value="F:metal ion binding"/>
    <property type="evidence" value="ECO:0007669"/>
    <property type="project" value="UniProtKB-KW"/>
</dbReference>
<dbReference type="RefSeq" id="WP_108785177.1">
    <property type="nucleotide sequence ID" value="NZ_ONZG01000001.1"/>
</dbReference>
<dbReference type="AlphaFoldDB" id="A0A2R8C362"/>
<keyword evidence="2 4" id="KW-0479">Metal-binding</keyword>